<evidence type="ECO:0000256" key="14">
    <source>
        <dbReference type="ARBA" id="ARBA00024220"/>
    </source>
</evidence>
<evidence type="ECO:0000256" key="8">
    <source>
        <dbReference type="ARBA" id="ARBA00022737"/>
    </source>
</evidence>
<feature type="transmembrane region" description="Helical" evidence="17">
    <location>
        <begin position="1212"/>
        <end position="1233"/>
    </location>
</feature>
<feature type="transmembrane region" description="Helical" evidence="17">
    <location>
        <begin position="104"/>
        <end position="124"/>
    </location>
</feature>
<feature type="transmembrane region" description="Helical" evidence="17">
    <location>
        <begin position="546"/>
        <end position="567"/>
    </location>
</feature>
<evidence type="ECO:0000256" key="2">
    <source>
        <dbReference type="ARBA" id="ARBA00004651"/>
    </source>
</evidence>
<dbReference type="EMBL" id="LJIJ01003860">
    <property type="protein sequence ID" value="ODM88268.1"/>
    <property type="molecule type" value="Genomic_DNA"/>
</dbReference>
<dbReference type="PROSITE" id="PS00211">
    <property type="entry name" value="ABC_TRANSPORTER_1"/>
    <property type="match status" value="1"/>
</dbReference>
<keyword evidence="13 17" id="KW-0472">Membrane</keyword>
<dbReference type="CDD" id="cd18595">
    <property type="entry name" value="ABC_6TM_MRP1_2_3_6_D1_like"/>
    <property type="match status" value="1"/>
</dbReference>
<dbReference type="InterPro" id="IPR027417">
    <property type="entry name" value="P-loop_NTPase"/>
</dbReference>
<evidence type="ECO:0000259" key="18">
    <source>
        <dbReference type="PROSITE" id="PS50893"/>
    </source>
</evidence>
<keyword evidence="5" id="KW-1003">Cell membrane</keyword>
<comment type="similarity">
    <text evidence="3">Belongs to the ABC transporter superfamily. ABCC family. Conjugate transporter (TC 3.A.1.208) subfamily.</text>
</comment>
<dbReference type="Pfam" id="PF00664">
    <property type="entry name" value="ABC_membrane"/>
    <property type="match status" value="2"/>
</dbReference>
<comment type="subcellular location">
    <subcellularLocation>
        <location evidence="2">Cell membrane</location>
        <topology evidence="2">Multi-pass membrane protein</topology>
    </subcellularLocation>
    <subcellularLocation>
        <location evidence="1">Vacuole membrane</location>
        <topology evidence="1">Multi-pass membrane protein</topology>
    </subcellularLocation>
</comment>
<dbReference type="InterPro" id="IPR003593">
    <property type="entry name" value="AAA+_ATPase"/>
</dbReference>
<keyword evidence="21" id="KW-1185">Reference proteome</keyword>
<evidence type="ECO:0000256" key="10">
    <source>
        <dbReference type="ARBA" id="ARBA00022840"/>
    </source>
</evidence>
<dbReference type="GO" id="GO:0005774">
    <property type="term" value="C:vacuolar membrane"/>
    <property type="evidence" value="ECO:0007669"/>
    <property type="project" value="UniProtKB-SubCell"/>
</dbReference>
<dbReference type="InterPro" id="IPR036640">
    <property type="entry name" value="ABC1_TM_sf"/>
</dbReference>
<keyword evidence="9" id="KW-0547">Nucleotide-binding</keyword>
<dbReference type="GO" id="GO:0015431">
    <property type="term" value="F:ABC-type glutathione S-conjugate transporter activity"/>
    <property type="evidence" value="ECO:0007669"/>
    <property type="project" value="UniProtKB-EC"/>
</dbReference>
<dbReference type="InterPro" id="IPR050173">
    <property type="entry name" value="ABC_transporter_C-like"/>
</dbReference>
<feature type="transmembrane region" description="Helical" evidence="17">
    <location>
        <begin position="31"/>
        <end position="52"/>
    </location>
</feature>
<accession>A0A1D2M5L9</accession>
<dbReference type="FunFam" id="3.40.50.300:FF:002586">
    <property type="entry name" value="Putative abc transporter c family member"/>
    <property type="match status" value="1"/>
</dbReference>
<gene>
    <name evidence="20" type="ORF">Ocin01_18415</name>
</gene>
<feature type="domain" description="ABC transporter" evidence="18">
    <location>
        <begin position="636"/>
        <end position="859"/>
    </location>
</feature>
<keyword evidence="7 17" id="KW-0812">Transmembrane</keyword>
<keyword evidence="11" id="KW-1278">Translocase</keyword>
<dbReference type="SUPFAM" id="SSF52540">
    <property type="entry name" value="P-loop containing nucleoside triphosphate hydrolases"/>
    <property type="match status" value="2"/>
</dbReference>
<feature type="transmembrane region" description="Helical" evidence="17">
    <location>
        <begin position="64"/>
        <end position="84"/>
    </location>
</feature>
<feature type="transmembrane region" description="Helical" evidence="17">
    <location>
        <begin position="136"/>
        <end position="154"/>
    </location>
</feature>
<dbReference type="SUPFAM" id="SSF90123">
    <property type="entry name" value="ABC transporter transmembrane region"/>
    <property type="match status" value="2"/>
</dbReference>
<comment type="catalytic activity">
    <reaction evidence="15">
        <text>leukotriene C4(in) + ATP + H2O = leukotriene C4(out) + ADP + phosphate + H(+)</text>
        <dbReference type="Rhea" id="RHEA:38963"/>
        <dbReference type="ChEBI" id="CHEBI:15377"/>
        <dbReference type="ChEBI" id="CHEBI:15378"/>
        <dbReference type="ChEBI" id="CHEBI:30616"/>
        <dbReference type="ChEBI" id="CHEBI:43474"/>
        <dbReference type="ChEBI" id="CHEBI:57973"/>
        <dbReference type="ChEBI" id="CHEBI:456216"/>
    </reaction>
    <physiologicalReaction direction="left-to-right" evidence="15">
        <dbReference type="Rhea" id="RHEA:38964"/>
    </physiologicalReaction>
</comment>
<dbReference type="InterPro" id="IPR003439">
    <property type="entry name" value="ABC_transporter-like_ATP-bd"/>
</dbReference>
<dbReference type="Proteomes" id="UP000094527">
    <property type="component" value="Unassembled WGS sequence"/>
</dbReference>
<feature type="compositionally biased region" description="Basic and acidic residues" evidence="16">
    <location>
        <begin position="270"/>
        <end position="279"/>
    </location>
</feature>
<proteinExistence type="inferred from homology"/>
<dbReference type="InterPro" id="IPR011527">
    <property type="entry name" value="ABC1_TM_dom"/>
</dbReference>
<evidence type="ECO:0000256" key="7">
    <source>
        <dbReference type="ARBA" id="ARBA00022692"/>
    </source>
</evidence>
<evidence type="ECO:0000256" key="1">
    <source>
        <dbReference type="ARBA" id="ARBA00004128"/>
    </source>
</evidence>
<feature type="transmembrane region" description="Helical" evidence="17">
    <location>
        <begin position="999"/>
        <end position="1027"/>
    </location>
</feature>
<dbReference type="Pfam" id="PF00005">
    <property type="entry name" value="ABC_tran"/>
    <property type="match status" value="2"/>
</dbReference>
<feature type="transmembrane region" description="Helical" evidence="17">
    <location>
        <begin position="1071"/>
        <end position="1093"/>
    </location>
</feature>
<evidence type="ECO:0000256" key="4">
    <source>
        <dbReference type="ARBA" id="ARBA00022448"/>
    </source>
</evidence>
<feature type="transmembrane region" description="Helical" evidence="17">
    <location>
        <begin position="1099"/>
        <end position="1119"/>
    </location>
</feature>
<evidence type="ECO:0000256" key="3">
    <source>
        <dbReference type="ARBA" id="ARBA00009726"/>
    </source>
</evidence>
<keyword evidence="6" id="KW-0926">Vacuole</keyword>
<dbReference type="STRING" id="48709.A0A1D2M5L9"/>
<dbReference type="Pfam" id="PF24357">
    <property type="entry name" value="TMD0_ABC"/>
    <property type="match status" value="1"/>
</dbReference>
<organism evidence="20 21">
    <name type="scientific">Orchesella cincta</name>
    <name type="common">Springtail</name>
    <name type="synonym">Podura cincta</name>
    <dbReference type="NCBI Taxonomy" id="48709"/>
    <lineage>
        <taxon>Eukaryota</taxon>
        <taxon>Metazoa</taxon>
        <taxon>Ecdysozoa</taxon>
        <taxon>Arthropoda</taxon>
        <taxon>Hexapoda</taxon>
        <taxon>Collembola</taxon>
        <taxon>Entomobryomorpha</taxon>
        <taxon>Entomobryoidea</taxon>
        <taxon>Orchesellidae</taxon>
        <taxon>Orchesellinae</taxon>
        <taxon>Orchesella</taxon>
    </lineage>
</organism>
<dbReference type="GO" id="GO:0005524">
    <property type="term" value="F:ATP binding"/>
    <property type="evidence" value="ECO:0007669"/>
    <property type="project" value="UniProtKB-KW"/>
</dbReference>
<feature type="domain" description="ABC transmembrane type-1" evidence="19">
    <location>
        <begin position="959"/>
        <end position="1241"/>
    </location>
</feature>
<comment type="caution">
    <text evidence="20">The sequence shown here is derived from an EMBL/GenBank/DDBJ whole genome shotgun (WGS) entry which is preliminary data.</text>
</comment>
<dbReference type="CDD" id="cd18603">
    <property type="entry name" value="ABC_6TM_MRP1_2_3_6_D2_like"/>
    <property type="match status" value="1"/>
</dbReference>
<evidence type="ECO:0000256" key="11">
    <source>
        <dbReference type="ARBA" id="ARBA00022967"/>
    </source>
</evidence>
<dbReference type="PROSITE" id="PS50893">
    <property type="entry name" value="ABC_TRANSPORTER_2"/>
    <property type="match status" value="1"/>
</dbReference>
<feature type="transmembrane region" description="Helical" evidence="17">
    <location>
        <begin position="952"/>
        <end position="979"/>
    </location>
</feature>
<reference evidence="20 21" key="1">
    <citation type="journal article" date="2016" name="Genome Biol. Evol.">
        <title>Gene Family Evolution Reflects Adaptation to Soil Environmental Stressors in the Genome of the Collembolan Orchesella cincta.</title>
        <authorList>
            <person name="Faddeeva-Vakhrusheva A."/>
            <person name="Derks M.F."/>
            <person name="Anvar S.Y."/>
            <person name="Agamennone V."/>
            <person name="Suring W."/>
            <person name="Smit S."/>
            <person name="van Straalen N.M."/>
            <person name="Roelofs D."/>
        </authorList>
    </citation>
    <scope>NUCLEOTIDE SEQUENCE [LARGE SCALE GENOMIC DNA]</scope>
    <source>
        <tissue evidence="20">Mixed pool</tissue>
    </source>
</reference>
<dbReference type="Gene3D" id="3.40.50.300">
    <property type="entry name" value="P-loop containing nucleotide triphosphate hydrolases"/>
    <property type="match status" value="2"/>
</dbReference>
<dbReference type="InterPro" id="IPR017871">
    <property type="entry name" value="ABC_transporter-like_CS"/>
</dbReference>
<dbReference type="OMA" id="HINTDCE"/>
<feature type="transmembrane region" description="Helical" evidence="17">
    <location>
        <begin position="587"/>
        <end position="609"/>
    </location>
</feature>
<evidence type="ECO:0000256" key="12">
    <source>
        <dbReference type="ARBA" id="ARBA00022989"/>
    </source>
</evidence>
<dbReference type="NCBIfam" id="TIGR00957">
    <property type="entry name" value="MRP_assoc_pro"/>
    <property type="match status" value="1"/>
</dbReference>
<feature type="domain" description="ABC transmembrane type-1" evidence="19">
    <location>
        <begin position="323"/>
        <end position="604"/>
    </location>
</feature>
<feature type="region of interest" description="Disordered" evidence="16">
    <location>
        <begin position="267"/>
        <end position="305"/>
    </location>
</feature>
<dbReference type="PROSITE" id="PS50929">
    <property type="entry name" value="ABC_TM1F"/>
    <property type="match status" value="2"/>
</dbReference>
<dbReference type="FunFam" id="3.40.50.300:FF:000293">
    <property type="entry name" value="ATP binding cassette subfamily C member 1"/>
    <property type="match status" value="1"/>
</dbReference>
<dbReference type="EC" id="7.6.2.3" evidence="14"/>
<dbReference type="PANTHER" id="PTHR24223">
    <property type="entry name" value="ATP-BINDING CASSETTE SUB-FAMILY C"/>
    <property type="match status" value="1"/>
</dbReference>
<dbReference type="PANTHER" id="PTHR24223:SF443">
    <property type="entry name" value="MULTIDRUG-RESISTANCE LIKE PROTEIN 1, ISOFORM I"/>
    <property type="match status" value="1"/>
</dbReference>
<dbReference type="Gene3D" id="1.20.1560.10">
    <property type="entry name" value="ABC transporter type 1, transmembrane domain"/>
    <property type="match status" value="2"/>
</dbReference>
<dbReference type="CDD" id="cd03250">
    <property type="entry name" value="ABCC_MRP_domain1"/>
    <property type="match status" value="1"/>
</dbReference>
<evidence type="ECO:0000256" key="15">
    <source>
        <dbReference type="ARBA" id="ARBA00047523"/>
    </source>
</evidence>
<dbReference type="FunFam" id="1.20.1560.10:FF:000020">
    <property type="entry name" value="ABC metal ion transporter"/>
    <property type="match status" value="1"/>
</dbReference>
<dbReference type="GO" id="GO:0005886">
    <property type="term" value="C:plasma membrane"/>
    <property type="evidence" value="ECO:0007669"/>
    <property type="project" value="UniProtKB-SubCell"/>
</dbReference>
<name>A0A1D2M5L9_ORCCI</name>
<protein>
    <recommendedName>
        <fullName evidence="14">ABC-type glutathione-S-conjugate transporter</fullName>
        <ecNumber evidence="14">7.6.2.3</ecNumber>
    </recommendedName>
</protein>
<evidence type="ECO:0000256" key="16">
    <source>
        <dbReference type="SAM" id="MobiDB-lite"/>
    </source>
</evidence>
<dbReference type="GO" id="GO:0000323">
    <property type="term" value="C:lytic vacuole"/>
    <property type="evidence" value="ECO:0007669"/>
    <property type="project" value="UniProtKB-ARBA"/>
</dbReference>
<feature type="transmembrane region" description="Helical" evidence="17">
    <location>
        <begin position="174"/>
        <end position="195"/>
    </location>
</feature>
<dbReference type="GO" id="GO:0016887">
    <property type="term" value="F:ATP hydrolysis activity"/>
    <property type="evidence" value="ECO:0007669"/>
    <property type="project" value="InterPro"/>
</dbReference>
<evidence type="ECO:0000256" key="6">
    <source>
        <dbReference type="ARBA" id="ARBA00022554"/>
    </source>
</evidence>
<dbReference type="InterPro" id="IPR005292">
    <property type="entry name" value="MRP"/>
</dbReference>
<feature type="transmembrane region" description="Helical" evidence="17">
    <location>
        <begin position="356"/>
        <end position="376"/>
    </location>
</feature>
<keyword evidence="4" id="KW-0813">Transport</keyword>
<keyword evidence="8" id="KW-0677">Repeat</keyword>
<dbReference type="OrthoDB" id="6500128at2759"/>
<keyword evidence="10" id="KW-0067">ATP-binding</keyword>
<dbReference type="InterPro" id="IPR056227">
    <property type="entry name" value="TMD0_ABC"/>
</dbReference>
<evidence type="ECO:0000313" key="20">
    <source>
        <dbReference type="EMBL" id="ODM88268.1"/>
    </source>
</evidence>
<evidence type="ECO:0000256" key="17">
    <source>
        <dbReference type="SAM" id="Phobius"/>
    </source>
</evidence>
<dbReference type="FunFam" id="1.20.1560.10:FF:000001">
    <property type="entry name" value="ATP-binding cassette subfamily C member 1"/>
    <property type="match status" value="1"/>
</dbReference>
<sequence length="1408" mass="158221">MDQFCGSPFWDWDVTWNTENPDFTPCFERTVLALVPCLFIWVFTAVDVYFSYTSASKEIPWSPLNIGKLCLTTLLVILEIGLLVVPRVILPAVIPSYVSYPVDLYVPAVRAATLILYATLLLYSKGKGVRSSGVQFLFWFFLTITQGIRFRTVIAGSYNDENLLEPSVFIMEVIYFPLVLGQLILHSWADVAPAYQLESEGPSKKACPEYTSSFLNRILFHWYTSLAWTGFRKPLEYSDLYELNWVDRSQNVVPFFDQHWPNDLNRGLNKKQDSPHKENGNGYQKHSSMEPKLSYGSNKSISKPEKEPGVFRTIVKAFGWSYFIGFMMRTTTDLMMFVSPQILSLLISFVGSDEPIWKGLMYATILFVNAFVGTLFNANGIHKFYMTGMRSKTVLISAVYRKALLLSNSAKRAESAGEIVNHMAVDVNYACEFSQYGYQLFGTPIIIAVALYFLWTILGPSAMAGVVVMFLLLPMNAFVASKIQKLQKQQMHNKDKRTKLMTEILSGMKVLKLYAWEPSFEDQVMKIRNDELRVLKHTAYLNSVSNFLWTCAPFLVAISTFGTYVMIDSNNVLDAQTAFVSLSLFNIMSQPLTFLPLLISGFIQASVAIKRLNKYLNADELVTDAVTHDENEPNPIVIEDGNFSWEQDVETLKDINFQVKDGELCGIVGPVGAGKSSLLSVLLNELIKTSGRVNTRGTLAYVAQQAWIQNATVRDNILFGKPYDPVKYMKVIEACALKPDLEILPAGDKTEIGEKGINLSGGQKQRISLARAVYSNAEVYLFDDPLSAVDAHVGKHIFEKVLGPKGMLRKKTRLLVTHGIVYLPFMDNISVMMDGRISESGTYQELLDKKGAFADFLHQHLTSEDVTEVEGTQAQKDLENALGDLTQIRQRKRLVSDSESEFSASEAGRRSRLSSSVTFCCCCSSRGDKLIETETAETEGVKASVYLDYFRAAGWGLTFATIAFYVVFQGFSVGTNLWLSEWTNLPVVNGTQDASERNFYLGIYAVLGFMQAVFILIATLIMALGTVKSANVLHFKMLQRILRAPLAFFDVTPIGRIVNRFSRDVDSMDNVLPMFLRFLLNGIFNVLATLVVISVSTPIFTAVILPVGLLYYFIQRFYVATSRQLKRLESITRSPIYSHFGETVSGASTIRAYNQQERFVQESEHRVDQNLMSYFCSVTANRWLQVRLETVGNTVVFFAALFAVLGRETLNAGLVGLSVSYAMQITMALIMLVRFTSDVETNIVAVERLKEYSNAPQEADWEVPSRKPKPSWPEAGQIIFNGYKTRYRPGLDLVLRNVTCKINPGEKIGIVGRTGAGKSSMTLALFRIVEASEGSIEIDGQNISRLGLHDVRGRITIIPQDPVLFSGSLRINLDPFDSLPDETLYHALELAHLRTFLWFHFARWPCRL</sequence>
<evidence type="ECO:0000259" key="19">
    <source>
        <dbReference type="PROSITE" id="PS50929"/>
    </source>
</evidence>
<dbReference type="SMART" id="SM00382">
    <property type="entry name" value="AAA"/>
    <property type="match status" value="2"/>
</dbReference>
<feature type="transmembrane region" description="Helical" evidence="17">
    <location>
        <begin position="1190"/>
        <end position="1206"/>
    </location>
</feature>
<evidence type="ECO:0000256" key="5">
    <source>
        <dbReference type="ARBA" id="ARBA00022475"/>
    </source>
</evidence>
<feature type="transmembrane region" description="Helical" evidence="17">
    <location>
        <begin position="461"/>
        <end position="481"/>
    </location>
</feature>
<evidence type="ECO:0000256" key="9">
    <source>
        <dbReference type="ARBA" id="ARBA00022741"/>
    </source>
</evidence>
<evidence type="ECO:0000313" key="21">
    <source>
        <dbReference type="Proteomes" id="UP000094527"/>
    </source>
</evidence>
<feature type="transmembrane region" description="Helical" evidence="17">
    <location>
        <begin position="436"/>
        <end position="455"/>
    </location>
</feature>
<evidence type="ECO:0000256" key="13">
    <source>
        <dbReference type="ARBA" id="ARBA00023136"/>
    </source>
</evidence>
<keyword evidence="12 17" id="KW-1133">Transmembrane helix</keyword>